<evidence type="ECO:0000256" key="10">
    <source>
        <dbReference type="ARBA" id="ARBA00023157"/>
    </source>
</evidence>
<name>A0AAE3FT38_9EURY</name>
<dbReference type="PANTHER" id="PTHR35457:SF1">
    <property type="entry name" value="HEME A SYNTHASE"/>
    <property type="match status" value="1"/>
</dbReference>
<keyword evidence="7" id="KW-0408">Iron</keyword>
<keyword evidence="6" id="KW-0560">Oxidoreductase</keyword>
<keyword evidence="3 12" id="KW-0812">Transmembrane</keyword>
<comment type="pathway">
    <text evidence="11">Porphyrin-containing compound metabolism.</text>
</comment>
<protein>
    <submittedName>
        <fullName evidence="13">COX15/CtaA family protein</fullName>
    </submittedName>
</protein>
<comment type="subcellular location">
    <subcellularLocation>
        <location evidence="1">Membrane</location>
        <topology evidence="1">Multi-pass membrane protein</topology>
    </subcellularLocation>
</comment>
<dbReference type="Pfam" id="PF02628">
    <property type="entry name" value="COX15-CtaA"/>
    <property type="match status" value="1"/>
</dbReference>
<dbReference type="InterPro" id="IPR050450">
    <property type="entry name" value="COX15/CtaA_HemeA_synthase"/>
</dbReference>
<evidence type="ECO:0000313" key="14">
    <source>
        <dbReference type="Proteomes" id="UP001202674"/>
    </source>
</evidence>
<organism evidence="13 14">
    <name type="scientific">Natranaeroarchaeum aerophilus</name>
    <dbReference type="NCBI Taxonomy" id="2917711"/>
    <lineage>
        <taxon>Archaea</taxon>
        <taxon>Methanobacteriati</taxon>
        <taxon>Methanobacteriota</taxon>
        <taxon>Stenosarchaea group</taxon>
        <taxon>Halobacteria</taxon>
        <taxon>Halobacteriales</taxon>
        <taxon>Natronoarchaeaceae</taxon>
        <taxon>Natranaeroarchaeum</taxon>
    </lineage>
</organism>
<evidence type="ECO:0000256" key="1">
    <source>
        <dbReference type="ARBA" id="ARBA00004141"/>
    </source>
</evidence>
<feature type="transmembrane region" description="Helical" evidence="12">
    <location>
        <begin position="20"/>
        <end position="43"/>
    </location>
</feature>
<keyword evidence="9 12" id="KW-0472">Membrane</keyword>
<feature type="transmembrane region" description="Helical" evidence="12">
    <location>
        <begin position="129"/>
        <end position="150"/>
    </location>
</feature>
<evidence type="ECO:0000256" key="3">
    <source>
        <dbReference type="ARBA" id="ARBA00022692"/>
    </source>
</evidence>
<keyword evidence="10" id="KW-1015">Disulfide bond</keyword>
<evidence type="ECO:0000256" key="11">
    <source>
        <dbReference type="ARBA" id="ARBA00023444"/>
    </source>
</evidence>
<feature type="transmembrane region" description="Helical" evidence="12">
    <location>
        <begin position="191"/>
        <end position="212"/>
    </location>
</feature>
<reference evidence="13 14" key="1">
    <citation type="journal article" date="2022" name="Syst. Appl. Microbiol.">
        <title>Natronocalculus amylovorans gen. nov., sp. nov., and Natranaeroarchaeum aerophilus sp. nov., dominant culturable amylolytic natronoarchaea from hypersaline soda lakes in southwestern Siberia.</title>
        <authorList>
            <person name="Sorokin D.Y."/>
            <person name="Elcheninov A.G."/>
            <person name="Khizhniak T.V."/>
            <person name="Koenen M."/>
            <person name="Bale N.J."/>
            <person name="Damste J.S.S."/>
            <person name="Kublanov I.V."/>
        </authorList>
    </citation>
    <scope>NUCLEOTIDE SEQUENCE [LARGE SCALE GENOMIC DNA]</scope>
    <source>
        <strain evidence="13 14">AArc-St1-1</strain>
    </source>
</reference>
<keyword evidence="4" id="KW-0479">Metal-binding</keyword>
<dbReference type="AlphaFoldDB" id="A0AAE3FT38"/>
<dbReference type="GO" id="GO:0046872">
    <property type="term" value="F:metal ion binding"/>
    <property type="evidence" value="ECO:0007669"/>
    <property type="project" value="UniProtKB-KW"/>
</dbReference>
<comment type="caution">
    <text evidence="13">The sequence shown here is derived from an EMBL/GenBank/DDBJ whole genome shotgun (WGS) entry which is preliminary data.</text>
</comment>
<keyword evidence="14" id="KW-1185">Reference proteome</keyword>
<dbReference type="GO" id="GO:0016491">
    <property type="term" value="F:oxidoreductase activity"/>
    <property type="evidence" value="ECO:0007669"/>
    <property type="project" value="UniProtKB-KW"/>
</dbReference>
<accession>A0AAE3FT38</accession>
<evidence type="ECO:0000256" key="7">
    <source>
        <dbReference type="ARBA" id="ARBA00023004"/>
    </source>
</evidence>
<evidence type="ECO:0000256" key="5">
    <source>
        <dbReference type="ARBA" id="ARBA00022989"/>
    </source>
</evidence>
<evidence type="ECO:0000313" key="13">
    <source>
        <dbReference type="EMBL" id="MCL9814656.1"/>
    </source>
</evidence>
<keyword evidence="2" id="KW-1003">Cell membrane</keyword>
<evidence type="ECO:0000256" key="8">
    <source>
        <dbReference type="ARBA" id="ARBA00023133"/>
    </source>
</evidence>
<sequence>MTDSETAGPDEDGLFSFPRLLTVAAGLTFSLILIGIYTAVAGAGLTCEGRWPLCDGWLGLFPANWPSFIEWFHRLVAMPTGFLLLGLAVSAWRGGRSKRVRYALTAAVAILPSQIVLGGLTVLEYEVLYLTAHFVTAILIFALVIAATAWSLESRFDRPPRLAALAVAGLVPPFAVATPFVISVGSMRLHMAYYGVGLVAFSALIALALWSWDGAELGGTERRIAAAAGAGTVVLGLTMLQLRLPASPTEMAQVSGSAALVAVLSLLAVWWTLSSGDVTTADRPL</sequence>
<keyword evidence="8" id="KW-0350">Heme biosynthesis</keyword>
<feature type="transmembrane region" description="Helical" evidence="12">
    <location>
        <begin position="102"/>
        <end position="123"/>
    </location>
</feature>
<dbReference type="RefSeq" id="WP_250597803.1">
    <property type="nucleotide sequence ID" value="NZ_JAKRVY010000008.1"/>
</dbReference>
<evidence type="ECO:0000256" key="9">
    <source>
        <dbReference type="ARBA" id="ARBA00023136"/>
    </source>
</evidence>
<dbReference type="GO" id="GO:0006784">
    <property type="term" value="P:heme A biosynthetic process"/>
    <property type="evidence" value="ECO:0007669"/>
    <property type="project" value="InterPro"/>
</dbReference>
<dbReference type="Proteomes" id="UP001202674">
    <property type="component" value="Unassembled WGS sequence"/>
</dbReference>
<dbReference type="PANTHER" id="PTHR35457">
    <property type="entry name" value="HEME A SYNTHASE"/>
    <property type="match status" value="1"/>
</dbReference>
<feature type="transmembrane region" description="Helical" evidence="12">
    <location>
        <begin position="162"/>
        <end position="185"/>
    </location>
</feature>
<evidence type="ECO:0000256" key="4">
    <source>
        <dbReference type="ARBA" id="ARBA00022723"/>
    </source>
</evidence>
<proteinExistence type="predicted"/>
<dbReference type="InterPro" id="IPR003780">
    <property type="entry name" value="COX15/CtaA_fam"/>
</dbReference>
<evidence type="ECO:0000256" key="2">
    <source>
        <dbReference type="ARBA" id="ARBA00022475"/>
    </source>
</evidence>
<evidence type="ECO:0000256" key="12">
    <source>
        <dbReference type="SAM" id="Phobius"/>
    </source>
</evidence>
<evidence type="ECO:0000256" key="6">
    <source>
        <dbReference type="ARBA" id="ARBA00023002"/>
    </source>
</evidence>
<feature type="transmembrane region" description="Helical" evidence="12">
    <location>
        <begin position="224"/>
        <end position="242"/>
    </location>
</feature>
<feature type="transmembrane region" description="Helical" evidence="12">
    <location>
        <begin position="254"/>
        <end position="273"/>
    </location>
</feature>
<gene>
    <name evidence="13" type="ORF">AArcSt11_13440</name>
</gene>
<feature type="transmembrane region" description="Helical" evidence="12">
    <location>
        <begin position="71"/>
        <end position="90"/>
    </location>
</feature>
<keyword evidence="5 12" id="KW-1133">Transmembrane helix</keyword>
<dbReference type="EMBL" id="JAKRVY010000008">
    <property type="protein sequence ID" value="MCL9814656.1"/>
    <property type="molecule type" value="Genomic_DNA"/>
</dbReference>
<dbReference type="GO" id="GO:0016020">
    <property type="term" value="C:membrane"/>
    <property type="evidence" value="ECO:0007669"/>
    <property type="project" value="UniProtKB-SubCell"/>
</dbReference>